<keyword evidence="2 3" id="KW-0067">ATP-binding</keyword>
<accession>A0A395W9D2</accession>
<dbReference type="AlphaFoldDB" id="A0A395W9D2"/>
<dbReference type="PROSITE" id="PS51161">
    <property type="entry name" value="ATP_CONE"/>
    <property type="match status" value="1"/>
</dbReference>
<evidence type="ECO:0000256" key="3">
    <source>
        <dbReference type="PROSITE-ProRule" id="PRU00492"/>
    </source>
</evidence>
<reference evidence="5 6" key="1">
    <citation type="submission" date="2018-08" db="EMBL/GenBank/DDBJ databases">
        <title>A genome reference for cultivated species of the human gut microbiota.</title>
        <authorList>
            <person name="Zou Y."/>
            <person name="Xue W."/>
            <person name="Luo G."/>
        </authorList>
    </citation>
    <scope>NUCLEOTIDE SEQUENCE [LARGE SCALE GENOMIC DNA]</scope>
    <source>
        <strain evidence="5 6">AF15-20</strain>
    </source>
</reference>
<keyword evidence="1 3" id="KW-0547">Nucleotide-binding</keyword>
<dbReference type="Pfam" id="PF03477">
    <property type="entry name" value="ATP-cone"/>
    <property type="match status" value="1"/>
</dbReference>
<proteinExistence type="predicted"/>
<dbReference type="GO" id="GO:0004748">
    <property type="term" value="F:ribonucleoside-diphosphate reductase activity, thioredoxin disulfide as acceptor"/>
    <property type="evidence" value="ECO:0007669"/>
    <property type="project" value="TreeGrafter"/>
</dbReference>
<name>A0A395W9D2_9FIRM</name>
<dbReference type="GeneID" id="66579428"/>
<dbReference type="SUPFAM" id="SSF51998">
    <property type="entry name" value="PFL-like glycyl radical enzymes"/>
    <property type="match status" value="1"/>
</dbReference>
<dbReference type="GO" id="GO:0005524">
    <property type="term" value="F:ATP binding"/>
    <property type="evidence" value="ECO:0007669"/>
    <property type="project" value="UniProtKB-UniRule"/>
</dbReference>
<dbReference type="GO" id="GO:0009265">
    <property type="term" value="P:2'-deoxyribonucleotide biosynthetic process"/>
    <property type="evidence" value="ECO:0007669"/>
    <property type="project" value="TreeGrafter"/>
</dbReference>
<dbReference type="EC" id="1.17.4.2" evidence="5"/>
<evidence type="ECO:0000256" key="1">
    <source>
        <dbReference type="ARBA" id="ARBA00022741"/>
    </source>
</evidence>
<evidence type="ECO:0000256" key="2">
    <source>
        <dbReference type="ARBA" id="ARBA00022840"/>
    </source>
</evidence>
<dbReference type="GO" id="GO:0008998">
    <property type="term" value="F:ribonucleoside-triphosphate reductase (thioredoxin) activity"/>
    <property type="evidence" value="ECO:0007669"/>
    <property type="project" value="UniProtKB-EC"/>
</dbReference>
<feature type="domain" description="ATP-cone" evidence="4">
    <location>
        <begin position="2"/>
        <end position="95"/>
    </location>
</feature>
<dbReference type="GO" id="GO:0031250">
    <property type="term" value="C:anaerobic ribonucleoside-triphosphate reductase complex"/>
    <property type="evidence" value="ECO:0007669"/>
    <property type="project" value="TreeGrafter"/>
</dbReference>
<dbReference type="EMBL" id="QRYQ01000007">
    <property type="protein sequence ID" value="RGU92171.1"/>
    <property type="molecule type" value="Genomic_DNA"/>
</dbReference>
<dbReference type="Pfam" id="PF13597">
    <property type="entry name" value="NRDD"/>
    <property type="match status" value="1"/>
</dbReference>
<dbReference type="NCBIfam" id="TIGR02487">
    <property type="entry name" value="NrdD"/>
    <property type="match status" value="1"/>
</dbReference>
<sequence length="652" mass="74616">MIEVEKRDGSIVDFDPLKIFSAISKAFDSLHMEKDDAIINLLVLRATADFQAKIKENRISVEMIQDSVEKTLSESGYYPVAKTYILYRKQRENVRKIQSTANEYIHLVNSYLHNNVPLEDENSLATYSVGGLILSNSGMITSNYWLSEVYDAQITNAHKNGDLYIHNIHMLTGCSAGWSLEDLILHGLPSVNKMISSLPAKHLSTLCNQMVNFLGIMQNEWASAQSLAHFDTLLVPFIHKDKLSKKMVYDCLESFIYGINIPSRWGTQAPFSQITLDWNIPKEFLNRKAIVAGLEEDFTYADCQVEMKILHDALFEVLNKGDISGRGFQFPIVALYLHENFDWMQEEELFKACAKYGTPYFLTQEKQDVEGYFGYKPLCGSMGVVTLNLVRLAYLSSSKDDFFKRLDSLSDVAIRSFEVKRQVLNQLLEAGLYPYTKAYISDFNDYYGTLGVVGMNEACLNAKWLQKDLMDMHAQKFAQEVLNFLNQKISNQAQKLNLEATPAESVCTHFAKMDKEKYPEIQSFEYYTNSTHLDVASTDDVFEALRIQQKVQTLYSGATSFPVFMDHGIENWKMAALLVKTIYENYNIPVFTITPTYSVCADHGYVFGKQDVCPICQKPLEIYSRVSGYYRNLEDWNEGKQKEFSRRKTYSI</sequence>
<organism evidence="5 6">
    <name type="scientific">Holdemanella biformis</name>
    <dbReference type="NCBI Taxonomy" id="1735"/>
    <lineage>
        <taxon>Bacteria</taxon>
        <taxon>Bacillati</taxon>
        <taxon>Bacillota</taxon>
        <taxon>Erysipelotrichia</taxon>
        <taxon>Erysipelotrichales</taxon>
        <taxon>Erysipelotrichaceae</taxon>
        <taxon>Holdemanella</taxon>
    </lineage>
</organism>
<gene>
    <name evidence="5" type="primary">nrdD</name>
    <name evidence="5" type="ORF">DWW32_05070</name>
</gene>
<dbReference type="InterPro" id="IPR005144">
    <property type="entry name" value="ATP-cone_dom"/>
</dbReference>
<protein>
    <submittedName>
        <fullName evidence="5">Anaerobic ribonucleoside-triphosphate reductase</fullName>
        <ecNumber evidence="5">1.17.4.2</ecNumber>
    </submittedName>
</protein>
<dbReference type="PANTHER" id="PTHR21075">
    <property type="entry name" value="ANAEROBIC RIBONUCLEOSIDE-TRIPHOSPHATE REDUCTASE"/>
    <property type="match status" value="1"/>
</dbReference>
<dbReference type="PANTHER" id="PTHR21075:SF0">
    <property type="entry name" value="ANAEROBIC RIBONUCLEOSIDE-TRIPHOSPHATE REDUCTASE"/>
    <property type="match status" value="1"/>
</dbReference>
<dbReference type="InterPro" id="IPR012833">
    <property type="entry name" value="NrdD"/>
</dbReference>
<keyword evidence="5" id="KW-0560">Oxidoreductase</keyword>
<evidence type="ECO:0000313" key="6">
    <source>
        <dbReference type="Proteomes" id="UP000265489"/>
    </source>
</evidence>
<evidence type="ECO:0000313" key="5">
    <source>
        <dbReference type="EMBL" id="RGU92171.1"/>
    </source>
</evidence>
<dbReference type="Gene3D" id="3.20.70.20">
    <property type="match status" value="1"/>
</dbReference>
<evidence type="ECO:0000259" key="4">
    <source>
        <dbReference type="PROSITE" id="PS51161"/>
    </source>
</evidence>
<dbReference type="GO" id="GO:0006260">
    <property type="term" value="P:DNA replication"/>
    <property type="evidence" value="ECO:0007669"/>
    <property type="project" value="InterPro"/>
</dbReference>
<dbReference type="Proteomes" id="UP000265489">
    <property type="component" value="Unassembled WGS sequence"/>
</dbReference>
<dbReference type="RefSeq" id="WP_118324996.1">
    <property type="nucleotide sequence ID" value="NZ_QRYH01000008.1"/>
</dbReference>
<comment type="caution">
    <text evidence="5">The sequence shown here is derived from an EMBL/GenBank/DDBJ whole genome shotgun (WGS) entry which is preliminary data.</text>
</comment>